<sequence>MEWALDAYADADRAQADPLDRAVTDLTERGVRKKLNRQNDHLMPKRFTRQKREFSLRKPLKW</sequence>
<reference evidence="2 3" key="1">
    <citation type="submission" date="2019-07" db="EMBL/GenBank/DDBJ databases">
        <title>Whole genome shotgun sequence of Lactobacillus spicheri NBRC 107155.</title>
        <authorList>
            <person name="Hosoyama A."/>
            <person name="Uohara A."/>
            <person name="Ohji S."/>
            <person name="Ichikawa N."/>
        </authorList>
    </citation>
    <scope>NUCLEOTIDE SEQUENCE [LARGE SCALE GENOMIC DNA]</scope>
    <source>
        <strain evidence="2 3">NBRC 107155</strain>
    </source>
</reference>
<accession>A0ABQ0WPF4</accession>
<name>A0ABQ0WPF4_9LACO</name>
<evidence type="ECO:0000256" key="1">
    <source>
        <dbReference type="SAM" id="MobiDB-lite"/>
    </source>
</evidence>
<proteinExistence type="predicted"/>
<evidence type="ECO:0000313" key="2">
    <source>
        <dbReference type="EMBL" id="GEO66450.1"/>
    </source>
</evidence>
<protein>
    <recommendedName>
        <fullName evidence="4">Transposase</fullName>
    </recommendedName>
</protein>
<evidence type="ECO:0008006" key="4">
    <source>
        <dbReference type="Google" id="ProtNLM"/>
    </source>
</evidence>
<gene>
    <name evidence="2" type="ORF">LSP04_08690</name>
</gene>
<evidence type="ECO:0000313" key="3">
    <source>
        <dbReference type="Proteomes" id="UP000321691"/>
    </source>
</evidence>
<organism evidence="2 3">
    <name type="scientific">Levilactobacillus spicheri</name>
    <dbReference type="NCBI Taxonomy" id="216463"/>
    <lineage>
        <taxon>Bacteria</taxon>
        <taxon>Bacillati</taxon>
        <taxon>Bacillota</taxon>
        <taxon>Bacilli</taxon>
        <taxon>Lactobacillales</taxon>
        <taxon>Lactobacillaceae</taxon>
        <taxon>Levilactobacillus</taxon>
    </lineage>
</organism>
<dbReference type="EMBL" id="BJZI01000009">
    <property type="protein sequence ID" value="GEO66450.1"/>
    <property type="molecule type" value="Genomic_DNA"/>
</dbReference>
<comment type="caution">
    <text evidence="2">The sequence shown here is derived from an EMBL/GenBank/DDBJ whole genome shotgun (WGS) entry which is preliminary data.</text>
</comment>
<dbReference type="Proteomes" id="UP000321691">
    <property type="component" value="Unassembled WGS sequence"/>
</dbReference>
<feature type="region of interest" description="Disordered" evidence="1">
    <location>
        <begin position="32"/>
        <end position="62"/>
    </location>
</feature>
<keyword evidence="3" id="KW-1185">Reference proteome</keyword>